<keyword evidence="1" id="KW-0547">Nucleotide-binding</keyword>
<dbReference type="InterPro" id="IPR001270">
    <property type="entry name" value="ClpA/B"/>
</dbReference>
<dbReference type="Gene3D" id="1.10.8.60">
    <property type="match status" value="1"/>
</dbReference>
<gene>
    <name evidence="7" type="ORF">PPSIR1_06793</name>
</gene>
<keyword evidence="2" id="KW-0067">ATP-binding</keyword>
<protein>
    <submittedName>
        <fullName evidence="7">ClpA/B family protein</fullName>
    </submittedName>
</protein>
<feature type="region of interest" description="Disordered" evidence="4">
    <location>
        <begin position="776"/>
        <end position="806"/>
    </location>
</feature>
<reference evidence="7 8" key="1">
    <citation type="submission" date="2007-06" db="EMBL/GenBank/DDBJ databases">
        <authorList>
            <person name="Shimkets L."/>
            <person name="Ferriera S."/>
            <person name="Johnson J."/>
            <person name="Kravitz S."/>
            <person name="Beeson K."/>
            <person name="Sutton G."/>
            <person name="Rogers Y.-H."/>
            <person name="Friedman R."/>
            <person name="Frazier M."/>
            <person name="Venter J.C."/>
        </authorList>
    </citation>
    <scope>NUCLEOTIDE SEQUENCE [LARGE SCALE GENOMIC DNA]</scope>
    <source>
        <strain evidence="7 8">SIR-1</strain>
    </source>
</reference>
<dbReference type="SMART" id="SM01086">
    <property type="entry name" value="ClpB_D2-small"/>
    <property type="match status" value="1"/>
</dbReference>
<feature type="compositionally biased region" description="Low complexity" evidence="4">
    <location>
        <begin position="436"/>
        <end position="445"/>
    </location>
</feature>
<dbReference type="PANTHER" id="PTHR11638:SF18">
    <property type="entry name" value="HEAT SHOCK PROTEIN 104"/>
    <property type="match status" value="1"/>
</dbReference>
<organism evidence="7 8">
    <name type="scientific">Plesiocystis pacifica SIR-1</name>
    <dbReference type="NCBI Taxonomy" id="391625"/>
    <lineage>
        <taxon>Bacteria</taxon>
        <taxon>Pseudomonadati</taxon>
        <taxon>Myxococcota</taxon>
        <taxon>Polyangia</taxon>
        <taxon>Nannocystales</taxon>
        <taxon>Nannocystaceae</taxon>
        <taxon>Plesiocystis</taxon>
    </lineage>
</organism>
<evidence type="ECO:0000256" key="2">
    <source>
        <dbReference type="ARBA" id="ARBA00022840"/>
    </source>
</evidence>
<feature type="domain" description="AAA+ ATPase" evidence="5">
    <location>
        <begin position="528"/>
        <end position="689"/>
    </location>
</feature>
<dbReference type="OrthoDB" id="8857354at2"/>
<dbReference type="InterPro" id="IPR019489">
    <property type="entry name" value="Clp_ATPase_C"/>
</dbReference>
<proteinExistence type="predicted"/>
<feature type="domain" description="AAA+ ATPase" evidence="5">
    <location>
        <begin position="223"/>
        <end position="364"/>
    </location>
</feature>
<dbReference type="InterPro" id="IPR027417">
    <property type="entry name" value="P-loop_NTPase"/>
</dbReference>
<dbReference type="STRING" id="391625.PPSIR1_06793"/>
<keyword evidence="3" id="KW-0143">Chaperone</keyword>
<evidence type="ECO:0000313" key="8">
    <source>
        <dbReference type="Proteomes" id="UP000005801"/>
    </source>
</evidence>
<dbReference type="SMART" id="SM00382">
    <property type="entry name" value="AAA"/>
    <property type="match status" value="2"/>
</dbReference>
<name>A6GDL2_9BACT</name>
<dbReference type="GO" id="GO:0034605">
    <property type="term" value="P:cellular response to heat"/>
    <property type="evidence" value="ECO:0007669"/>
    <property type="project" value="TreeGrafter"/>
</dbReference>
<dbReference type="Pfam" id="PF10431">
    <property type="entry name" value="ClpB_D2-small"/>
    <property type="match status" value="1"/>
</dbReference>
<evidence type="ECO:0000313" key="7">
    <source>
        <dbReference type="EMBL" id="EDM76055.1"/>
    </source>
</evidence>
<keyword evidence="8" id="KW-1185">Reference proteome</keyword>
<feature type="domain" description="Clp ATPase C-terminal" evidence="6">
    <location>
        <begin position="692"/>
        <end position="784"/>
    </location>
</feature>
<evidence type="ECO:0000256" key="4">
    <source>
        <dbReference type="SAM" id="MobiDB-lite"/>
    </source>
</evidence>
<dbReference type="InterPro" id="IPR003593">
    <property type="entry name" value="AAA+_ATPase"/>
</dbReference>
<dbReference type="InterPro" id="IPR050130">
    <property type="entry name" value="ClpA_ClpB"/>
</dbReference>
<sequence length="806" mass="89579">MKPGLRVLFTHHPDGSVTGCLLLKGWAEQIPSSFGASEEAVLAGLEQLVTDRLTDDSGAMDAFLWDEQLSVRTVQFEINPLSVVDKRWVIGRDTIPLRMSFAWSRLPKGGYRVLLPRFNWWFILEDLESAAQVLRQAVSSELLGRQAASLFDYRDLGEVRVLEWTPPLLGRRRRERGLPNTYEAFPTLRAVAEERVERSRRRRSRLVEPPDLRPHAHLWERETPASILLVGGPGVGKSTWIEALAREFSRRRKGATGTSPRIWSTSAERIIAGMMYLGQWEQRCLDIIHELSHEGDYLDVGQLPALLDTRTGRSSIADFFLPAIEAGDLSLIAECHPREYEQLKTRAPVLLAAFNVIPIAPTSTTAMPGLLRAYQGRVNPRLELRPEALRRVVQHLELFRRDTCFPGKGFRFLDWLNQQYGHDELAALTQRPSPSPSSSPSQDAAEPPPATGRSGEEPSTVLRGPDASAAFSRYTGLPLELISEETVAGPEQLAARLREGVVGQDKAAATAARVLARFKAGLDDPERPVGSLFFVGPTGVGKTELAKQLARYMFGDADRMIRLDMSEYMLGGSAQRMLAVGPGVESLAERVRRQPLSLILLDEIEKAHPEVFDLLLAVLGEGRMTDAAGSLVDFRMTLIVMTSNLGVSERGPAGFGGDDEGARERGFDAAVRRHFRPEFFNRIDFVVPFRSLSPADIQRIVGLELAAMAKRTGLARRGLRLEVSEAARATLAEWGWHPTRGARPLKRVLEEQVMAPLSVLVARRPKLRDQSVWVRTHAEPGPRAPRPGAPEPVLLRLPERPPSTVR</sequence>
<comment type="caution">
    <text evidence="7">The sequence shown here is derived from an EMBL/GenBank/DDBJ whole genome shotgun (WGS) entry which is preliminary data.</text>
</comment>
<evidence type="ECO:0000259" key="5">
    <source>
        <dbReference type="SMART" id="SM00382"/>
    </source>
</evidence>
<dbReference type="PANTHER" id="PTHR11638">
    <property type="entry name" value="ATP-DEPENDENT CLP PROTEASE"/>
    <property type="match status" value="1"/>
</dbReference>
<dbReference type="Gene3D" id="3.40.50.300">
    <property type="entry name" value="P-loop containing nucleotide triphosphate hydrolases"/>
    <property type="match status" value="2"/>
</dbReference>
<evidence type="ECO:0000256" key="1">
    <source>
        <dbReference type="ARBA" id="ARBA00022741"/>
    </source>
</evidence>
<accession>A6GDL2</accession>
<dbReference type="PRINTS" id="PR00300">
    <property type="entry name" value="CLPPROTEASEA"/>
</dbReference>
<dbReference type="SUPFAM" id="SSF52540">
    <property type="entry name" value="P-loop containing nucleoside triphosphate hydrolases"/>
    <property type="match status" value="2"/>
</dbReference>
<dbReference type="GO" id="GO:0016887">
    <property type="term" value="F:ATP hydrolysis activity"/>
    <property type="evidence" value="ECO:0007669"/>
    <property type="project" value="InterPro"/>
</dbReference>
<dbReference type="Pfam" id="PF07724">
    <property type="entry name" value="AAA_2"/>
    <property type="match status" value="1"/>
</dbReference>
<evidence type="ECO:0000256" key="3">
    <source>
        <dbReference type="ARBA" id="ARBA00023186"/>
    </source>
</evidence>
<dbReference type="Proteomes" id="UP000005801">
    <property type="component" value="Unassembled WGS sequence"/>
</dbReference>
<evidence type="ECO:0000259" key="6">
    <source>
        <dbReference type="SMART" id="SM01086"/>
    </source>
</evidence>
<dbReference type="eggNOG" id="COG0542">
    <property type="taxonomic scope" value="Bacteria"/>
</dbReference>
<dbReference type="CDD" id="cd19499">
    <property type="entry name" value="RecA-like_ClpB_Hsp104-like"/>
    <property type="match status" value="1"/>
</dbReference>
<dbReference type="EMBL" id="ABCS01000074">
    <property type="protein sequence ID" value="EDM76055.1"/>
    <property type="molecule type" value="Genomic_DNA"/>
</dbReference>
<dbReference type="GO" id="GO:0005737">
    <property type="term" value="C:cytoplasm"/>
    <property type="evidence" value="ECO:0007669"/>
    <property type="project" value="TreeGrafter"/>
</dbReference>
<dbReference type="AlphaFoldDB" id="A6GDL2"/>
<dbReference type="RefSeq" id="WP_006974802.1">
    <property type="nucleotide sequence ID" value="NZ_ABCS01000074.1"/>
</dbReference>
<feature type="region of interest" description="Disordered" evidence="4">
    <location>
        <begin position="428"/>
        <end position="465"/>
    </location>
</feature>
<dbReference type="InterPro" id="IPR003959">
    <property type="entry name" value="ATPase_AAA_core"/>
</dbReference>
<dbReference type="GO" id="GO:0005524">
    <property type="term" value="F:ATP binding"/>
    <property type="evidence" value="ECO:0007669"/>
    <property type="project" value="UniProtKB-KW"/>
</dbReference>